<dbReference type="PROSITE" id="PS50088">
    <property type="entry name" value="ANK_REPEAT"/>
    <property type="match status" value="3"/>
</dbReference>
<dbReference type="SUPFAM" id="SSF48403">
    <property type="entry name" value="Ankyrin repeat"/>
    <property type="match status" value="1"/>
</dbReference>
<gene>
    <name evidence="4" type="ORF">DTER00134_LOCUS109</name>
</gene>
<evidence type="ECO:0000256" key="3">
    <source>
        <dbReference type="PROSITE-ProRule" id="PRU00023"/>
    </source>
</evidence>
<sequence>MVDVSDDDAQLQGTTTFLCLPDNVLLQVLSHVTAAQDLQSILRTCRNILELSRNPVLAALWLHKHHPESAVTLAAKHSADAMLQLFRLFGHSTTAKDSRHVPPIGAAVLHGHAAVVEYLCCREEVRAGQDPAFALYDACSLGRVECVRHLLTLPPSIIHVNIPLGLGNNTPLHISSWKGHVAVVELLVQLGADCGIRNSRGRLPLHIAASSGALAVMRFLLADDRTRHICISRIDEPDNRGSTALHLAASHSNSDCCKELWAAGAQSMLYRDSSGRTPIDLAKGELRSLLRHYVKGTH</sequence>
<dbReference type="PROSITE" id="PS50297">
    <property type="entry name" value="ANK_REP_REGION"/>
    <property type="match status" value="2"/>
</dbReference>
<dbReference type="GO" id="GO:0085020">
    <property type="term" value="P:protein K6-linked ubiquitination"/>
    <property type="evidence" value="ECO:0007669"/>
    <property type="project" value="TreeGrafter"/>
</dbReference>
<evidence type="ECO:0008006" key="5">
    <source>
        <dbReference type="Google" id="ProtNLM"/>
    </source>
</evidence>
<feature type="repeat" description="ANK" evidence="3">
    <location>
        <begin position="167"/>
        <end position="199"/>
    </location>
</feature>
<dbReference type="PANTHER" id="PTHR24171">
    <property type="entry name" value="ANKYRIN REPEAT DOMAIN-CONTAINING PROTEIN 39-RELATED"/>
    <property type="match status" value="1"/>
</dbReference>
<dbReference type="SMART" id="SM00248">
    <property type="entry name" value="ANK"/>
    <property type="match status" value="4"/>
</dbReference>
<dbReference type="EMBL" id="HBIP01000214">
    <property type="protein sequence ID" value="CAE0485070.1"/>
    <property type="molecule type" value="Transcribed_RNA"/>
</dbReference>
<keyword evidence="2 3" id="KW-0040">ANK repeat</keyword>
<dbReference type="Pfam" id="PF12796">
    <property type="entry name" value="Ank_2"/>
    <property type="match status" value="1"/>
</dbReference>
<name>A0A7S3QKG4_DUNTE</name>
<dbReference type="GO" id="GO:0004842">
    <property type="term" value="F:ubiquitin-protein transferase activity"/>
    <property type="evidence" value="ECO:0007669"/>
    <property type="project" value="TreeGrafter"/>
</dbReference>
<dbReference type="InterPro" id="IPR036770">
    <property type="entry name" value="Ankyrin_rpt-contain_sf"/>
</dbReference>
<evidence type="ECO:0000313" key="4">
    <source>
        <dbReference type="EMBL" id="CAE0485070.1"/>
    </source>
</evidence>
<accession>A0A7S3QKG4</accession>
<evidence type="ECO:0000256" key="1">
    <source>
        <dbReference type="ARBA" id="ARBA00022737"/>
    </source>
</evidence>
<dbReference type="PANTHER" id="PTHR24171:SF8">
    <property type="entry name" value="BRCA1-ASSOCIATED RING DOMAIN PROTEIN 1"/>
    <property type="match status" value="1"/>
</dbReference>
<dbReference type="AlphaFoldDB" id="A0A7S3QKG4"/>
<dbReference type="InterPro" id="IPR002110">
    <property type="entry name" value="Ankyrin_rpt"/>
</dbReference>
<protein>
    <recommendedName>
        <fullName evidence="5">F-box domain-containing protein</fullName>
    </recommendedName>
</protein>
<dbReference type="Gene3D" id="1.25.40.20">
    <property type="entry name" value="Ankyrin repeat-containing domain"/>
    <property type="match status" value="2"/>
</dbReference>
<keyword evidence="1" id="KW-0677">Repeat</keyword>
<proteinExistence type="predicted"/>
<feature type="repeat" description="ANK" evidence="3">
    <location>
        <begin position="240"/>
        <end position="272"/>
    </location>
</feature>
<dbReference type="Pfam" id="PF00023">
    <property type="entry name" value="Ank"/>
    <property type="match status" value="1"/>
</dbReference>
<organism evidence="4">
    <name type="scientific">Dunaliella tertiolecta</name>
    <name type="common">Green alga</name>
    <dbReference type="NCBI Taxonomy" id="3047"/>
    <lineage>
        <taxon>Eukaryota</taxon>
        <taxon>Viridiplantae</taxon>
        <taxon>Chlorophyta</taxon>
        <taxon>core chlorophytes</taxon>
        <taxon>Chlorophyceae</taxon>
        <taxon>CS clade</taxon>
        <taxon>Chlamydomonadales</taxon>
        <taxon>Dunaliellaceae</taxon>
        <taxon>Dunaliella</taxon>
    </lineage>
</organism>
<evidence type="ECO:0000256" key="2">
    <source>
        <dbReference type="ARBA" id="ARBA00023043"/>
    </source>
</evidence>
<feature type="repeat" description="ANK" evidence="3">
    <location>
        <begin position="200"/>
        <end position="221"/>
    </location>
</feature>
<reference evidence="4" key="1">
    <citation type="submission" date="2021-01" db="EMBL/GenBank/DDBJ databases">
        <authorList>
            <person name="Corre E."/>
            <person name="Pelletier E."/>
            <person name="Niang G."/>
            <person name="Scheremetjew M."/>
            <person name="Finn R."/>
            <person name="Kale V."/>
            <person name="Holt S."/>
            <person name="Cochrane G."/>
            <person name="Meng A."/>
            <person name="Brown T."/>
            <person name="Cohen L."/>
        </authorList>
    </citation>
    <scope>NUCLEOTIDE SEQUENCE</scope>
    <source>
        <strain evidence="4">CCMP1320</strain>
    </source>
</reference>